<evidence type="ECO:0008006" key="3">
    <source>
        <dbReference type="Google" id="ProtNLM"/>
    </source>
</evidence>
<dbReference type="Pfam" id="PF25310">
    <property type="entry name" value="VG15"/>
    <property type="match status" value="1"/>
</dbReference>
<organism evidence="1 2">
    <name type="scientific">Microtetraspora fusca</name>
    <dbReference type="NCBI Taxonomy" id="1997"/>
    <lineage>
        <taxon>Bacteria</taxon>
        <taxon>Bacillati</taxon>
        <taxon>Actinomycetota</taxon>
        <taxon>Actinomycetes</taxon>
        <taxon>Streptosporangiales</taxon>
        <taxon>Streptosporangiaceae</taxon>
        <taxon>Microtetraspora</taxon>
    </lineage>
</organism>
<dbReference type="RefSeq" id="WP_387348178.1">
    <property type="nucleotide sequence ID" value="NZ_JBIAXI010000049.1"/>
</dbReference>
<dbReference type="Proteomes" id="UP001602119">
    <property type="component" value="Unassembled WGS sequence"/>
</dbReference>
<dbReference type="InterPro" id="IPR057369">
    <property type="entry name" value="VG15"/>
</dbReference>
<name>A0ABW6VJ72_MICFU</name>
<reference evidence="1 2" key="1">
    <citation type="submission" date="2024-10" db="EMBL/GenBank/DDBJ databases">
        <title>The Natural Products Discovery Center: Release of the First 8490 Sequenced Strains for Exploring Actinobacteria Biosynthetic Diversity.</title>
        <authorList>
            <person name="Kalkreuter E."/>
            <person name="Kautsar S.A."/>
            <person name="Yang D."/>
            <person name="Bader C.D."/>
            <person name="Teijaro C.N."/>
            <person name="Fluegel L."/>
            <person name="Davis C.M."/>
            <person name="Simpson J.R."/>
            <person name="Lauterbach L."/>
            <person name="Steele A.D."/>
            <person name="Gui C."/>
            <person name="Meng S."/>
            <person name="Li G."/>
            <person name="Viehrig K."/>
            <person name="Ye F."/>
            <person name="Su P."/>
            <person name="Kiefer A.F."/>
            <person name="Nichols A."/>
            <person name="Cepeda A.J."/>
            <person name="Yan W."/>
            <person name="Fan B."/>
            <person name="Jiang Y."/>
            <person name="Adhikari A."/>
            <person name="Zheng C.-J."/>
            <person name="Schuster L."/>
            <person name="Cowan T.M."/>
            <person name="Smanski M.J."/>
            <person name="Chevrette M.G."/>
            <person name="De Carvalho L.P.S."/>
            <person name="Shen B."/>
        </authorList>
    </citation>
    <scope>NUCLEOTIDE SEQUENCE [LARGE SCALE GENOMIC DNA]</scope>
    <source>
        <strain evidence="1 2">NPDC001281</strain>
    </source>
</reference>
<gene>
    <name evidence="1" type="ORF">ACFY05_42045</name>
</gene>
<evidence type="ECO:0000313" key="2">
    <source>
        <dbReference type="Proteomes" id="UP001602119"/>
    </source>
</evidence>
<sequence>MATPAEVAAYRASQQDVVALAHAELAAWWASQDTSDPRAAAAALETALPDLVAAYGDMAMAVAADWYDMLREQARASGAYRAALAWSLPAEQVQATARWAAGPLFGEPPDPAKALSMLAGAVQRLVQQGGRDTLWRNAQRDPSEVRWARVPHGAKTCAWCRMLASRGAVYLTRKSAGGGLFNRWHDRCDCTPTPVWQGQALPYDADALYQEYANARDAAGSGNPKVITAQMRRDLGIN</sequence>
<comment type="caution">
    <text evidence="1">The sequence shown here is derived from an EMBL/GenBank/DDBJ whole genome shotgun (WGS) entry which is preliminary data.</text>
</comment>
<evidence type="ECO:0000313" key="1">
    <source>
        <dbReference type="EMBL" id="MFF4779418.1"/>
    </source>
</evidence>
<dbReference type="EMBL" id="JBIAXI010000049">
    <property type="protein sequence ID" value="MFF4779418.1"/>
    <property type="molecule type" value="Genomic_DNA"/>
</dbReference>
<accession>A0ABW6VJ72</accession>
<keyword evidence="2" id="KW-1185">Reference proteome</keyword>
<proteinExistence type="predicted"/>
<protein>
    <recommendedName>
        <fullName evidence="3">Phage head morphogenesis domain-containing protein</fullName>
    </recommendedName>
</protein>